<feature type="domain" description="UspA" evidence="1">
    <location>
        <begin position="44"/>
        <end position="100"/>
    </location>
</feature>
<dbReference type="InterPro" id="IPR006016">
    <property type="entry name" value="UspA"/>
</dbReference>
<comment type="caution">
    <text evidence="2">The sequence shown here is derived from an EMBL/GenBank/DDBJ whole genome shotgun (WGS) entry which is preliminary data.</text>
</comment>
<proteinExistence type="predicted"/>
<protein>
    <recommendedName>
        <fullName evidence="1">UspA domain-containing protein</fullName>
    </recommendedName>
</protein>
<dbReference type="EMBL" id="JADBGQ010000009">
    <property type="protein sequence ID" value="KAG5378723.1"/>
    <property type="molecule type" value="Genomic_DNA"/>
</dbReference>
<reference evidence="2 3" key="1">
    <citation type="submission" date="2021-03" db="EMBL/GenBank/DDBJ databases">
        <authorList>
            <person name="King G.J."/>
            <person name="Bancroft I."/>
            <person name="Baten A."/>
            <person name="Bloomfield J."/>
            <person name="Borpatragohain P."/>
            <person name="He Z."/>
            <person name="Irish N."/>
            <person name="Irwin J."/>
            <person name="Liu K."/>
            <person name="Mauleon R.P."/>
            <person name="Moore J."/>
            <person name="Morris R."/>
            <person name="Ostergaard L."/>
            <person name="Wang B."/>
            <person name="Wells R."/>
        </authorList>
    </citation>
    <scope>NUCLEOTIDE SEQUENCE [LARGE SCALE GENOMIC DNA]</scope>
    <source>
        <strain evidence="2">R-o-18</strain>
        <tissue evidence="2">Leaf</tissue>
    </source>
</reference>
<dbReference type="Pfam" id="PF00582">
    <property type="entry name" value="Usp"/>
    <property type="match status" value="1"/>
</dbReference>
<dbReference type="PANTHER" id="PTHR46100:SF13">
    <property type="entry name" value="USPA DOMAIN-CONTAINING PROTEIN"/>
    <property type="match status" value="1"/>
</dbReference>
<accession>A0ABQ7KWS1</accession>
<dbReference type="InterPro" id="IPR014729">
    <property type="entry name" value="Rossmann-like_a/b/a_fold"/>
</dbReference>
<dbReference type="Gene3D" id="3.30.200.20">
    <property type="entry name" value="Phosphorylase Kinase, domain 1"/>
    <property type="match status" value="1"/>
</dbReference>
<dbReference type="InterPro" id="IPR011009">
    <property type="entry name" value="Kinase-like_dom_sf"/>
</dbReference>
<keyword evidence="3" id="KW-1185">Reference proteome</keyword>
<dbReference type="SUPFAM" id="SSF56112">
    <property type="entry name" value="Protein kinase-like (PK-like)"/>
    <property type="match status" value="1"/>
</dbReference>
<dbReference type="Gene3D" id="3.40.50.620">
    <property type="entry name" value="HUPs"/>
    <property type="match status" value="1"/>
</dbReference>
<gene>
    <name evidence="2" type="primary">A07g504520.1_BraROA</name>
    <name evidence="2" type="ORF">IGI04_026565</name>
</gene>
<evidence type="ECO:0000313" key="2">
    <source>
        <dbReference type="EMBL" id="KAG5378723.1"/>
    </source>
</evidence>
<dbReference type="Proteomes" id="UP000823674">
    <property type="component" value="Chromosome A07"/>
</dbReference>
<sequence length="309" mass="34682">MMITNFAPRHIVTFSALIPLSEFSEASVMNKYGLKPDAETLDIANTAARQKSIYWGDPREKICEALDHIPLSSLGGLERMIMGSVSNHVVNNVACPVTVFEARVQAYWGYCEQERGTYGKRFLHRLEQVERRAGTRGKTEKIQSHSRRVMKKTAKVLIVMPKNMRSSQKVVLSLLQNKEDVNRDWTKYDHYGSATMIMRLKATIQSLEGRMSSVTEKSAKGSLSSLSTLMISGELKMYSHLKQFTFLDLELATRNFRPESLLGESGFGCVFKGWMEENGTAPVKPGTGLTVAVKTLNLDGLQGHKEWLV</sequence>
<dbReference type="SUPFAM" id="SSF52402">
    <property type="entry name" value="Adenine nucleotide alpha hydrolases-like"/>
    <property type="match status" value="1"/>
</dbReference>
<dbReference type="PANTHER" id="PTHR46100">
    <property type="entry name" value="IMP2'P"/>
    <property type="match status" value="1"/>
</dbReference>
<evidence type="ECO:0000259" key="1">
    <source>
        <dbReference type="Pfam" id="PF00582"/>
    </source>
</evidence>
<name>A0ABQ7KWS1_BRACM</name>
<evidence type="ECO:0000313" key="3">
    <source>
        <dbReference type="Proteomes" id="UP000823674"/>
    </source>
</evidence>
<organism evidence="2 3">
    <name type="scientific">Brassica rapa subsp. trilocularis</name>
    <dbReference type="NCBI Taxonomy" id="1813537"/>
    <lineage>
        <taxon>Eukaryota</taxon>
        <taxon>Viridiplantae</taxon>
        <taxon>Streptophyta</taxon>
        <taxon>Embryophyta</taxon>
        <taxon>Tracheophyta</taxon>
        <taxon>Spermatophyta</taxon>
        <taxon>Magnoliopsida</taxon>
        <taxon>eudicotyledons</taxon>
        <taxon>Gunneridae</taxon>
        <taxon>Pentapetalae</taxon>
        <taxon>rosids</taxon>
        <taxon>malvids</taxon>
        <taxon>Brassicales</taxon>
        <taxon>Brassicaceae</taxon>
        <taxon>Brassiceae</taxon>
        <taxon>Brassica</taxon>
    </lineage>
</organism>